<dbReference type="RefSeq" id="WP_056997179.1">
    <property type="nucleotide sequence ID" value="NZ_AYYR01000074.1"/>
</dbReference>
<dbReference type="InterPro" id="IPR010982">
    <property type="entry name" value="Lambda_DNA-bd_dom_sf"/>
</dbReference>
<evidence type="ECO:0000256" key="2">
    <source>
        <dbReference type="ARBA" id="ARBA00023125"/>
    </source>
</evidence>
<name>A0A0R2BG80_SECCO</name>
<keyword evidence="2" id="KW-0238">DNA-binding</keyword>
<dbReference type="GO" id="GO:0003700">
    <property type="term" value="F:DNA-binding transcription factor activity"/>
    <property type="evidence" value="ECO:0007669"/>
    <property type="project" value="TreeGrafter"/>
</dbReference>
<protein>
    <submittedName>
        <fullName evidence="5">PurR family transcriptional regulator</fullName>
    </submittedName>
</protein>
<dbReference type="PRINTS" id="PR00036">
    <property type="entry name" value="HTHLACI"/>
</dbReference>
<gene>
    <name evidence="5" type="ORF">FC82_GL003272</name>
</gene>
<dbReference type="Gene3D" id="3.40.50.2300">
    <property type="match status" value="2"/>
</dbReference>
<dbReference type="PANTHER" id="PTHR30146">
    <property type="entry name" value="LACI-RELATED TRANSCRIPTIONAL REPRESSOR"/>
    <property type="match status" value="1"/>
</dbReference>
<keyword evidence="1" id="KW-0805">Transcription regulation</keyword>
<dbReference type="InterPro" id="IPR001761">
    <property type="entry name" value="Peripla_BP/Lac1_sug-bd_dom"/>
</dbReference>
<evidence type="ECO:0000259" key="4">
    <source>
        <dbReference type="PROSITE" id="PS50932"/>
    </source>
</evidence>
<reference evidence="5 6" key="1">
    <citation type="journal article" date="2015" name="Genome Announc.">
        <title>Expanding the biotechnology potential of lactobacilli through comparative genomics of 213 strains and associated genera.</title>
        <authorList>
            <person name="Sun Z."/>
            <person name="Harris H.M."/>
            <person name="McCann A."/>
            <person name="Guo C."/>
            <person name="Argimon S."/>
            <person name="Zhang W."/>
            <person name="Yang X."/>
            <person name="Jeffery I.B."/>
            <person name="Cooney J.C."/>
            <person name="Kagawa T.F."/>
            <person name="Liu W."/>
            <person name="Song Y."/>
            <person name="Salvetti E."/>
            <person name="Wrobel A."/>
            <person name="Rasinkangas P."/>
            <person name="Parkhill J."/>
            <person name="Rea M.C."/>
            <person name="O'Sullivan O."/>
            <person name="Ritari J."/>
            <person name="Douillard F.P."/>
            <person name="Paul Ross R."/>
            <person name="Yang R."/>
            <person name="Briner A.E."/>
            <person name="Felis G.E."/>
            <person name="de Vos W.M."/>
            <person name="Barrangou R."/>
            <person name="Klaenhammer T.R."/>
            <person name="Caufield P.W."/>
            <person name="Cui Y."/>
            <person name="Zhang H."/>
            <person name="O'Toole P.W."/>
        </authorList>
    </citation>
    <scope>NUCLEOTIDE SEQUENCE [LARGE SCALE GENOMIC DNA]</scope>
    <source>
        <strain evidence="5 6">DSM 20515</strain>
    </source>
</reference>
<feature type="domain" description="HTH lacI-type" evidence="4">
    <location>
        <begin position="7"/>
        <end position="62"/>
    </location>
</feature>
<dbReference type="AlphaFoldDB" id="A0A0R2BG80"/>
<dbReference type="SMART" id="SM00354">
    <property type="entry name" value="HTH_LACI"/>
    <property type="match status" value="1"/>
</dbReference>
<dbReference type="Pfam" id="PF00532">
    <property type="entry name" value="Peripla_BP_1"/>
    <property type="match status" value="1"/>
</dbReference>
<organism evidence="5 6">
    <name type="scientific">Secundilactobacillus collinoides DSM 20515 = JCM 1123</name>
    <dbReference type="NCBI Taxonomy" id="1423733"/>
    <lineage>
        <taxon>Bacteria</taxon>
        <taxon>Bacillati</taxon>
        <taxon>Bacillota</taxon>
        <taxon>Bacilli</taxon>
        <taxon>Lactobacillales</taxon>
        <taxon>Lactobacillaceae</taxon>
        <taxon>Secundilactobacillus</taxon>
    </lineage>
</organism>
<accession>A0A0R2BG80</accession>
<dbReference type="InterPro" id="IPR028082">
    <property type="entry name" value="Peripla_BP_I"/>
</dbReference>
<evidence type="ECO:0000313" key="6">
    <source>
        <dbReference type="Proteomes" id="UP000051845"/>
    </source>
</evidence>
<dbReference type="SUPFAM" id="SSF47413">
    <property type="entry name" value="lambda repressor-like DNA-binding domains"/>
    <property type="match status" value="1"/>
</dbReference>
<dbReference type="Proteomes" id="UP000051845">
    <property type="component" value="Unassembled WGS sequence"/>
</dbReference>
<evidence type="ECO:0000313" key="5">
    <source>
        <dbReference type="EMBL" id="KRM74611.1"/>
    </source>
</evidence>
<evidence type="ECO:0000256" key="3">
    <source>
        <dbReference type="ARBA" id="ARBA00023163"/>
    </source>
</evidence>
<keyword evidence="3" id="KW-0804">Transcription</keyword>
<dbReference type="PATRIC" id="fig|1423733.4.peg.3401"/>
<dbReference type="Gene3D" id="1.10.260.40">
    <property type="entry name" value="lambda repressor-like DNA-binding domains"/>
    <property type="match status" value="1"/>
</dbReference>
<evidence type="ECO:0000256" key="1">
    <source>
        <dbReference type="ARBA" id="ARBA00023015"/>
    </source>
</evidence>
<dbReference type="CDD" id="cd01392">
    <property type="entry name" value="HTH_LacI"/>
    <property type="match status" value="1"/>
</dbReference>
<dbReference type="PANTHER" id="PTHR30146:SF109">
    <property type="entry name" value="HTH-TYPE TRANSCRIPTIONAL REGULATOR GALS"/>
    <property type="match status" value="1"/>
</dbReference>
<dbReference type="GO" id="GO:0000976">
    <property type="term" value="F:transcription cis-regulatory region binding"/>
    <property type="evidence" value="ECO:0007669"/>
    <property type="project" value="TreeGrafter"/>
</dbReference>
<dbReference type="SUPFAM" id="SSF53822">
    <property type="entry name" value="Periplasmic binding protein-like I"/>
    <property type="match status" value="1"/>
</dbReference>
<sequence>MLKKKRVTISEIAKLAGVSTATVSRFINGHYEKMALETREKIQKVIDETGYHINRQAQSLKIQSTHLIGVVVADIENIFSSILFKGADEVFETSGYQILLMNSDSSLAREHEQLQRLLDLQVDGIILQPMSEKASDYAYLKANDTPVVIVDRKIIPQTWPEVTTDNYAYSKVLAQLMIRMGYARILVVSEPLAENAVRMDRYRAVKDAAIGTDTQVTHLELKNGLTKELLYSKLMTETDNFAVKTAIYCLKGTVLMQVRTLLAEFHITIPTDVGLTAFDDWNVAELMQPQITTIQQQPKLMGQRAAEVLTQAFTGKTDAPQVIQVESQLMVRHSLMADD</sequence>
<dbReference type="Pfam" id="PF00356">
    <property type="entry name" value="LacI"/>
    <property type="match status" value="1"/>
</dbReference>
<proteinExistence type="predicted"/>
<dbReference type="PROSITE" id="PS00356">
    <property type="entry name" value="HTH_LACI_1"/>
    <property type="match status" value="1"/>
</dbReference>
<dbReference type="EMBL" id="AYYR01000074">
    <property type="protein sequence ID" value="KRM74611.1"/>
    <property type="molecule type" value="Genomic_DNA"/>
</dbReference>
<dbReference type="PROSITE" id="PS50932">
    <property type="entry name" value="HTH_LACI_2"/>
    <property type="match status" value="1"/>
</dbReference>
<dbReference type="InterPro" id="IPR000843">
    <property type="entry name" value="HTH_LacI"/>
</dbReference>
<comment type="caution">
    <text evidence="5">The sequence shown here is derived from an EMBL/GenBank/DDBJ whole genome shotgun (WGS) entry which is preliminary data.</text>
</comment>
<dbReference type="STRING" id="33960.TY91_06725"/>